<evidence type="ECO:0000313" key="1">
    <source>
        <dbReference type="EMBL" id="CAB5228575.1"/>
    </source>
</evidence>
<protein>
    <submittedName>
        <fullName evidence="1">Uncharacterized protein</fullName>
    </submittedName>
</protein>
<organism evidence="1">
    <name type="scientific">uncultured Caudovirales phage</name>
    <dbReference type="NCBI Taxonomy" id="2100421"/>
    <lineage>
        <taxon>Viruses</taxon>
        <taxon>Duplodnaviria</taxon>
        <taxon>Heunggongvirae</taxon>
        <taxon>Uroviricota</taxon>
        <taxon>Caudoviricetes</taxon>
        <taxon>Peduoviridae</taxon>
        <taxon>Maltschvirus</taxon>
        <taxon>Maltschvirus maltsch</taxon>
    </lineage>
</organism>
<proteinExistence type="predicted"/>
<gene>
    <name evidence="1" type="ORF">UFOVP1545_3</name>
</gene>
<accession>A0A6J7XES0</accession>
<reference evidence="1" key="1">
    <citation type="submission" date="2020-05" db="EMBL/GenBank/DDBJ databases">
        <authorList>
            <person name="Chiriac C."/>
            <person name="Salcher M."/>
            <person name="Ghai R."/>
            <person name="Kavagutti S V."/>
        </authorList>
    </citation>
    <scope>NUCLEOTIDE SEQUENCE</scope>
</reference>
<name>A0A6J7XES0_9CAUD</name>
<sequence length="122" mass="14201">MTAAFQNNAFQNNAFQTEIIPPVPIVIDDTHDGIFRKKLDEEYRRKNFQRKKSIIDAYERLVEGKVDIVNDIVAEFSVKPKKNAKLAAPQINFDKLIQRVDKVEALWDAYLEMDDEDILVMM</sequence>
<dbReference type="EMBL" id="LR798389">
    <property type="protein sequence ID" value="CAB5228575.1"/>
    <property type="molecule type" value="Genomic_DNA"/>
</dbReference>